<accession>A0A8B8MQA9</accession>
<dbReference type="GO" id="GO:0046983">
    <property type="term" value="F:protein dimerization activity"/>
    <property type="evidence" value="ECO:0007669"/>
    <property type="project" value="InterPro"/>
</dbReference>
<evidence type="ECO:0000256" key="5">
    <source>
        <dbReference type="ARBA" id="ARBA00023242"/>
    </source>
</evidence>
<feature type="region of interest" description="Disordered" evidence="6">
    <location>
        <begin position="328"/>
        <end position="375"/>
    </location>
</feature>
<feature type="domain" description="BHLH" evidence="7">
    <location>
        <begin position="367"/>
        <end position="416"/>
    </location>
</feature>
<evidence type="ECO:0000313" key="8">
    <source>
        <dbReference type="Proteomes" id="UP000827889"/>
    </source>
</evidence>
<dbReference type="Gene3D" id="4.10.280.10">
    <property type="entry name" value="Helix-loop-helix DNA-binding domain"/>
    <property type="match status" value="1"/>
</dbReference>
<keyword evidence="2" id="KW-0805">Transcription regulation</keyword>
<dbReference type="GO" id="GO:0005634">
    <property type="term" value="C:nucleus"/>
    <property type="evidence" value="ECO:0007669"/>
    <property type="project" value="UniProtKB-SubCell"/>
</dbReference>
<dbReference type="CDD" id="cd11393">
    <property type="entry name" value="bHLH_AtbHLH_like"/>
    <property type="match status" value="1"/>
</dbReference>
<dbReference type="GO" id="GO:0000981">
    <property type="term" value="F:DNA-binding transcription factor activity, RNA polymerase II-specific"/>
    <property type="evidence" value="ECO:0007669"/>
    <property type="project" value="TreeGrafter"/>
</dbReference>
<dbReference type="RefSeq" id="XP_030512775.1">
    <property type="nucleotide sequence ID" value="XM_030656915.2"/>
</dbReference>
<organism evidence="8 9">
    <name type="scientific">Rhodamnia argentea</name>
    <dbReference type="NCBI Taxonomy" id="178133"/>
    <lineage>
        <taxon>Eukaryota</taxon>
        <taxon>Viridiplantae</taxon>
        <taxon>Streptophyta</taxon>
        <taxon>Embryophyta</taxon>
        <taxon>Tracheophyta</taxon>
        <taxon>Spermatophyta</taxon>
        <taxon>Magnoliopsida</taxon>
        <taxon>eudicotyledons</taxon>
        <taxon>Gunneridae</taxon>
        <taxon>Pentapetalae</taxon>
        <taxon>rosids</taxon>
        <taxon>malvids</taxon>
        <taxon>Myrtales</taxon>
        <taxon>Myrtaceae</taxon>
        <taxon>Myrtoideae</taxon>
        <taxon>Myrteae</taxon>
        <taxon>Australasian group</taxon>
        <taxon>Rhodamnia</taxon>
    </lineage>
</organism>
<dbReference type="InterPro" id="IPR045239">
    <property type="entry name" value="bHLH95_bHLH"/>
</dbReference>
<reference evidence="9" key="1">
    <citation type="submission" date="2025-08" db="UniProtKB">
        <authorList>
            <consortium name="RefSeq"/>
        </authorList>
    </citation>
    <scope>IDENTIFICATION</scope>
    <source>
        <tissue evidence="9">Leaf</tissue>
    </source>
</reference>
<proteinExistence type="predicted"/>
<protein>
    <submittedName>
        <fullName evidence="9">Transcription factor bHLH111 isoform X1</fullName>
    </submittedName>
</protein>
<evidence type="ECO:0000256" key="2">
    <source>
        <dbReference type="ARBA" id="ARBA00023015"/>
    </source>
</evidence>
<dbReference type="PROSITE" id="PS50888">
    <property type="entry name" value="BHLH"/>
    <property type="match status" value="1"/>
</dbReference>
<dbReference type="PANTHER" id="PTHR16223">
    <property type="entry name" value="TRANSCRIPTION FACTOR BHLH83-RELATED"/>
    <property type="match status" value="1"/>
</dbReference>
<evidence type="ECO:0000259" key="7">
    <source>
        <dbReference type="PROSITE" id="PS50888"/>
    </source>
</evidence>
<evidence type="ECO:0000256" key="6">
    <source>
        <dbReference type="SAM" id="MobiDB-lite"/>
    </source>
</evidence>
<sequence length="489" mass="52715">MAEECAESSVAIAAAGTVQPGSWWQDPHGSSISPPPPPAWIHGSNHNPWGHHNQNPSSNDSPCDEAVSISSSAYTNTSIHSGLTVESSGRFLESTSSPNELIGEHLSDHHLWNHVLLSVGSGGDLHSHQHEVPENLLDSLSSKTMSNLNSFEPPSATSSCSNYLKKSGNTYNIWDFPNTSLNGSTFMQGQRFSSNHKLSTSVGDWSIAPPDPEVNLPFGSSPMSLSSSSTCHGLCGSTILRPQYSGELEASVGTALFRRSPSVYSSNNVLGDGFGPTNASITADNGRYYGGAAGSSSRGFDDDDTSSSFSSRIGRRFKTLNLSDCKIKPVSSPPVRANMRGQGNTSEGKKKRSEDGSETVAKKPKHESAAVSSSKMQVTKVKLGDRITALQQIVSPFGKTDTASVLMEAIGYIKFLQEQVRLLVSNPYLKTNPHKDPWGALDRIEKGDFRVDLKTRGLCLVPVSCTPQVYRDNTGSDYWTPPYRGVLYR</sequence>
<comment type="subcellular location">
    <subcellularLocation>
        <location evidence="1">Nucleus</location>
    </subcellularLocation>
</comment>
<evidence type="ECO:0000256" key="3">
    <source>
        <dbReference type="ARBA" id="ARBA00023125"/>
    </source>
</evidence>
<evidence type="ECO:0000313" key="9">
    <source>
        <dbReference type="RefSeq" id="XP_030512775.1"/>
    </source>
</evidence>
<feature type="compositionally biased region" description="Polar residues" evidence="6">
    <location>
        <begin position="52"/>
        <end position="61"/>
    </location>
</feature>
<dbReference type="Proteomes" id="UP000827889">
    <property type="component" value="Chromosome 6"/>
</dbReference>
<evidence type="ECO:0000256" key="4">
    <source>
        <dbReference type="ARBA" id="ARBA00023163"/>
    </source>
</evidence>
<gene>
    <name evidence="9" type="primary">LOC115726846</name>
</gene>
<dbReference type="KEGG" id="rarg:115726846"/>
<dbReference type="GO" id="GO:0000978">
    <property type="term" value="F:RNA polymerase II cis-regulatory region sequence-specific DNA binding"/>
    <property type="evidence" value="ECO:0007669"/>
    <property type="project" value="TreeGrafter"/>
</dbReference>
<keyword evidence="4" id="KW-0804">Transcription</keyword>
<dbReference type="InterPro" id="IPR045843">
    <property type="entry name" value="IND-like"/>
</dbReference>
<dbReference type="SUPFAM" id="SSF47459">
    <property type="entry name" value="HLH, helix-loop-helix DNA-binding domain"/>
    <property type="match status" value="1"/>
</dbReference>
<keyword evidence="8" id="KW-1185">Reference proteome</keyword>
<keyword evidence="5" id="KW-0539">Nucleus</keyword>
<feature type="region of interest" description="Disordered" evidence="6">
    <location>
        <begin position="21"/>
        <end position="66"/>
    </location>
</feature>
<dbReference type="InterPro" id="IPR011598">
    <property type="entry name" value="bHLH_dom"/>
</dbReference>
<evidence type="ECO:0000256" key="1">
    <source>
        <dbReference type="ARBA" id="ARBA00004123"/>
    </source>
</evidence>
<name>A0A8B8MQA9_9MYRT</name>
<dbReference type="InterPro" id="IPR036638">
    <property type="entry name" value="HLH_DNA-bd_sf"/>
</dbReference>
<dbReference type="OrthoDB" id="663846at2759"/>
<dbReference type="PANTHER" id="PTHR16223:SF171">
    <property type="entry name" value="BASIC HELIX-LOOP-HELIX (BHLH) DNA-BINDING SUPERFAMILY PROTEIN"/>
    <property type="match status" value="1"/>
</dbReference>
<dbReference type="GeneID" id="115726846"/>
<keyword evidence="3" id="KW-0238">DNA-binding</keyword>
<dbReference type="AlphaFoldDB" id="A0A8B8MQA9"/>